<dbReference type="AlphaFoldDB" id="A0A176Y8U8"/>
<gene>
    <name evidence="3" type="ORF">AYJ54_31870</name>
</gene>
<evidence type="ECO:0000313" key="3">
    <source>
        <dbReference type="EMBL" id="OAE99891.1"/>
    </source>
</evidence>
<dbReference type="RefSeq" id="WP_063708229.1">
    <property type="nucleotide sequence ID" value="NZ_LUUB01000114.1"/>
</dbReference>
<dbReference type="EMBL" id="LUUB01000114">
    <property type="protein sequence ID" value="OAE99891.1"/>
    <property type="molecule type" value="Genomic_DNA"/>
</dbReference>
<dbReference type="OrthoDB" id="8248200at2"/>
<feature type="signal peptide" evidence="2">
    <location>
        <begin position="1"/>
        <end position="22"/>
    </location>
</feature>
<feature type="chain" id="PRO_5008054371" evidence="2">
    <location>
        <begin position="23"/>
        <end position="82"/>
    </location>
</feature>
<keyword evidence="4" id="KW-1185">Reference proteome</keyword>
<evidence type="ECO:0000313" key="4">
    <source>
        <dbReference type="Proteomes" id="UP000076959"/>
    </source>
</evidence>
<proteinExistence type="predicted"/>
<keyword evidence="2" id="KW-0732">Signal</keyword>
<sequence length="82" mass="8550">MTTRKILAAAAALSLIALPALAQTSSDTEKNGHHYSGGPKTEVPHHMGKKETVGVSTKGKSGGHHYSGGPKAEPHHMGDKQQ</sequence>
<comment type="caution">
    <text evidence="3">The sequence shown here is derived from an EMBL/GenBank/DDBJ whole genome shotgun (WGS) entry which is preliminary data.</text>
</comment>
<feature type="region of interest" description="Disordered" evidence="1">
    <location>
        <begin position="25"/>
        <end position="82"/>
    </location>
</feature>
<feature type="compositionally biased region" description="Basic and acidic residues" evidence="1">
    <location>
        <begin position="72"/>
        <end position="82"/>
    </location>
</feature>
<feature type="compositionally biased region" description="Basic and acidic residues" evidence="1">
    <location>
        <begin position="42"/>
        <end position="52"/>
    </location>
</feature>
<dbReference type="Proteomes" id="UP000076959">
    <property type="component" value="Unassembled WGS sequence"/>
</dbReference>
<evidence type="ECO:0000256" key="2">
    <source>
        <dbReference type="SAM" id="SignalP"/>
    </source>
</evidence>
<reference evidence="3 4" key="1">
    <citation type="submission" date="2016-03" db="EMBL/GenBank/DDBJ databases">
        <title>Draft Genome Sequence of the Strain BR 10245 (Bradyrhizobium sp.) isolated from nodules of Centrolobium paraense.</title>
        <authorList>
            <person name="Simoes-Araujo J.L.Sr."/>
            <person name="Barauna A.C."/>
            <person name="Silva K."/>
            <person name="Zilli J.E."/>
        </authorList>
    </citation>
    <scope>NUCLEOTIDE SEQUENCE [LARGE SCALE GENOMIC DNA]</scope>
    <source>
        <strain evidence="3 4">BR 10245</strain>
    </source>
</reference>
<name>A0A176Y8U8_9BRAD</name>
<evidence type="ECO:0000256" key="1">
    <source>
        <dbReference type="SAM" id="MobiDB-lite"/>
    </source>
</evidence>
<organism evidence="3 4">
    <name type="scientific">Bradyrhizobium centrolobii</name>
    <dbReference type="NCBI Taxonomy" id="1505087"/>
    <lineage>
        <taxon>Bacteria</taxon>
        <taxon>Pseudomonadati</taxon>
        <taxon>Pseudomonadota</taxon>
        <taxon>Alphaproteobacteria</taxon>
        <taxon>Hyphomicrobiales</taxon>
        <taxon>Nitrobacteraceae</taxon>
        <taxon>Bradyrhizobium</taxon>
    </lineage>
</organism>
<accession>A0A176Y8U8</accession>
<protein>
    <submittedName>
        <fullName evidence="3">Uncharacterized protein</fullName>
    </submittedName>
</protein>